<keyword evidence="2" id="KW-1185">Reference proteome</keyword>
<dbReference type="RefSeq" id="WP_139568253.1">
    <property type="nucleotide sequence ID" value="NZ_JBHUFX010000002.1"/>
</dbReference>
<evidence type="ECO:0000313" key="2">
    <source>
        <dbReference type="Proteomes" id="UP000319523"/>
    </source>
</evidence>
<accession>A0A506V1M3</accession>
<organism evidence="1 2">
    <name type="scientific">Mixta tenebrionis</name>
    <dbReference type="NCBI Taxonomy" id="2562439"/>
    <lineage>
        <taxon>Bacteria</taxon>
        <taxon>Pseudomonadati</taxon>
        <taxon>Pseudomonadota</taxon>
        <taxon>Gammaproteobacteria</taxon>
        <taxon>Enterobacterales</taxon>
        <taxon>Erwiniaceae</taxon>
        <taxon>Mixta</taxon>
    </lineage>
</organism>
<evidence type="ECO:0000313" key="1">
    <source>
        <dbReference type="EMBL" id="TPW39290.1"/>
    </source>
</evidence>
<gene>
    <name evidence="1" type="ORF">FKM52_19430</name>
</gene>
<sequence length="145" mass="16014">MANPMIELDERLSVRVGDITRLMLSGANVIVTLNGCSDYFVCTTDEAAARKVKSGIIEALNRCQPREIESTTVADMKCAARACTEKVPLAYGQAQVNRIVDLLRQEFGDGLKHTGFMDDLWVALQVVYGPGGAVDFITDRLNYRR</sequence>
<protein>
    <submittedName>
        <fullName evidence="1">Uncharacterized protein</fullName>
    </submittedName>
</protein>
<name>A0A506V1M3_9GAMM</name>
<dbReference type="OrthoDB" id="9988903at2"/>
<comment type="caution">
    <text evidence="1">The sequence shown here is derived from an EMBL/GenBank/DDBJ whole genome shotgun (WGS) entry which is preliminary data.</text>
</comment>
<proteinExistence type="predicted"/>
<reference evidence="1 2" key="1">
    <citation type="submission" date="2019-06" db="EMBL/GenBank/DDBJ databases">
        <authorList>
            <person name="Yang Y."/>
        </authorList>
    </citation>
    <scope>NUCLEOTIDE SEQUENCE [LARGE SCALE GENOMIC DNA]</scope>
    <source>
        <strain evidence="1 2">BIT-26</strain>
    </source>
</reference>
<dbReference type="EMBL" id="VHQI01000016">
    <property type="protein sequence ID" value="TPW39290.1"/>
    <property type="molecule type" value="Genomic_DNA"/>
</dbReference>
<dbReference type="Proteomes" id="UP000319523">
    <property type="component" value="Unassembled WGS sequence"/>
</dbReference>
<dbReference type="AlphaFoldDB" id="A0A506V1M3"/>